<feature type="region of interest" description="Disordered" evidence="1">
    <location>
        <begin position="493"/>
        <end position="513"/>
    </location>
</feature>
<feature type="signal peptide" evidence="3">
    <location>
        <begin position="1"/>
        <end position="29"/>
    </location>
</feature>
<name>A0A939ISX4_9CORY</name>
<keyword evidence="2" id="KW-0812">Transmembrane</keyword>
<evidence type="ECO:0000256" key="3">
    <source>
        <dbReference type="SAM" id="SignalP"/>
    </source>
</evidence>
<reference evidence="4" key="1">
    <citation type="submission" date="2021-03" db="EMBL/GenBank/DDBJ databases">
        <authorList>
            <person name="Sun Q."/>
        </authorList>
    </citation>
    <scope>NUCLEOTIDE SEQUENCE</scope>
    <source>
        <strain evidence="4">CCM 8862</strain>
    </source>
</reference>
<keyword evidence="2" id="KW-0472">Membrane</keyword>
<feature type="chain" id="PRO_5037336108" evidence="3">
    <location>
        <begin position="30"/>
        <end position="513"/>
    </location>
</feature>
<comment type="caution">
    <text evidence="4">The sequence shown here is derived from an EMBL/GenBank/DDBJ whole genome shotgun (WGS) entry which is preliminary data.</text>
</comment>
<dbReference type="RefSeq" id="WP_207117681.1">
    <property type="nucleotide sequence ID" value="NZ_JAFLEQ010000003.1"/>
</dbReference>
<keyword evidence="5" id="KW-1185">Reference proteome</keyword>
<dbReference type="AlphaFoldDB" id="A0A939ISX4"/>
<feature type="transmembrane region" description="Helical" evidence="2">
    <location>
        <begin position="444"/>
        <end position="462"/>
    </location>
</feature>
<dbReference type="PROSITE" id="PS51318">
    <property type="entry name" value="TAT"/>
    <property type="match status" value="1"/>
</dbReference>
<evidence type="ECO:0000313" key="5">
    <source>
        <dbReference type="Proteomes" id="UP000664332"/>
    </source>
</evidence>
<evidence type="ECO:0000313" key="4">
    <source>
        <dbReference type="EMBL" id="MBN9643234.1"/>
    </source>
</evidence>
<evidence type="ECO:0000256" key="2">
    <source>
        <dbReference type="SAM" id="Phobius"/>
    </source>
</evidence>
<accession>A0A939ISX4</accession>
<keyword evidence="3" id="KW-0732">Signal</keyword>
<dbReference type="Proteomes" id="UP000664332">
    <property type="component" value="Unassembled WGS sequence"/>
</dbReference>
<dbReference type="EMBL" id="JAFLEQ010000003">
    <property type="protein sequence ID" value="MBN9643234.1"/>
    <property type="molecule type" value="Genomic_DNA"/>
</dbReference>
<feature type="region of interest" description="Disordered" evidence="1">
    <location>
        <begin position="414"/>
        <end position="438"/>
    </location>
</feature>
<dbReference type="InterPro" id="IPR006311">
    <property type="entry name" value="TAT_signal"/>
</dbReference>
<proteinExistence type="predicted"/>
<feature type="compositionally biased region" description="Low complexity" evidence="1">
    <location>
        <begin position="502"/>
        <end position="513"/>
    </location>
</feature>
<gene>
    <name evidence="4" type="ORF">JZY06_01095</name>
</gene>
<evidence type="ECO:0000256" key="1">
    <source>
        <dbReference type="SAM" id="MobiDB-lite"/>
    </source>
</evidence>
<protein>
    <submittedName>
        <fullName evidence="4">Uncharacterized protein</fullName>
    </submittedName>
</protein>
<organism evidence="4 5">
    <name type="scientific">Corynebacterium mendelii</name>
    <dbReference type="NCBI Taxonomy" id="2765362"/>
    <lineage>
        <taxon>Bacteria</taxon>
        <taxon>Bacillati</taxon>
        <taxon>Actinomycetota</taxon>
        <taxon>Actinomycetes</taxon>
        <taxon>Mycobacteriales</taxon>
        <taxon>Corynebacteriaceae</taxon>
        <taxon>Corynebacterium</taxon>
    </lineage>
</organism>
<keyword evidence="2" id="KW-1133">Transmembrane helix</keyword>
<sequence length="513" mass="54836">MIARRHVFSRALASGTAAAVLVLGAPAAADGTTIPTPVQATPETFAAPAAGDTASLATITAPVWNEIGSDVSDVIGVFSRAPVIQPGTVDQPARFLLDTPELFIRDRHLVDQSTGNALRVWLNEGDTLVASALLASMLHNEPELNYSADQPFLRLIATTDTVPPTRATSIVLTEYRHSVEPDADAEPGILSVQMQAEKSGYYGLGLEWFGRFDRELPAPRPVVMSVAAYSSVSGSQQVPARKFGEEEFTDRFNRQRQMPPQQVTGSPDPLTPAVIEPGRISSAIVPGQTLYYSVPADYGQSVGVRIEAAAAAGEPVKMLSAAVADPLWQFSRDNWSRQVGDRSVSGPVDGGIWTMPYSISPKTRMPGSQLVAIRLGRNPAEGQLPSADPQPVAFEFSVAVVGQPIEARVIYQPVGEPADTPPADEPDTADEPSAPVQPKLRPDLPLLLTGLVFLAAVAIVLVRTRRKHPQPAPVVADDDGRWEKTLPDSVVTWRRLTDDDGSTVGDSSNTSKP</sequence>